<dbReference type="Pfam" id="PF13230">
    <property type="entry name" value="GATase_4"/>
    <property type="match status" value="1"/>
</dbReference>
<dbReference type="GeneID" id="7171140"/>
<keyword evidence="3" id="KW-0808">Transferase</keyword>
<dbReference type="RefSeq" id="WP_012608692.1">
    <property type="nucleotide sequence ID" value="NC_011766.1"/>
</dbReference>
<dbReference type="eggNOG" id="arCOG03639">
    <property type="taxonomic scope" value="Archaea"/>
</dbReference>
<dbReference type="InterPro" id="IPR026869">
    <property type="entry name" value="EgtC-like"/>
</dbReference>
<protein>
    <submittedName>
        <fullName evidence="3">Glutamine amidotransferase-like protein</fullName>
    </submittedName>
</protein>
<evidence type="ECO:0000256" key="1">
    <source>
        <dbReference type="ARBA" id="ARBA00022962"/>
    </source>
</evidence>
<evidence type="ECO:0000313" key="4">
    <source>
        <dbReference type="Proteomes" id="UP000006903"/>
    </source>
</evidence>
<proteinExistence type="predicted"/>
<sequence length="279" mass="31772">MCRLLAARFTGEKIELAGEVLNAFVESSRRDPYLERVSGNRYSAHDDGWGIAVVGYGDNPSVIYHRMIEPIYFENSLRVLDLINKRIQRYKEVYLLIHSRKSSRNEPYGLEYTHPFIRLMENGALWFAHNGGAKKEELARELGVYPWIRVDSELLGYYIMGNIGDCLSINDDLDECVRDAYVKGLKYIPENSGYNTGLLALTSRNTSLYISHKVAGNPSQALLDYYKIVAYTSNEAVIAGSITIKEYLPSKVSEQFKTWFLEPGLYSIRGKEISLITKL</sequence>
<evidence type="ECO:0000259" key="2">
    <source>
        <dbReference type="PROSITE" id="PS51278"/>
    </source>
</evidence>
<dbReference type="AlphaFoldDB" id="B8D5H0"/>
<dbReference type="Proteomes" id="UP000006903">
    <property type="component" value="Chromosome"/>
</dbReference>
<dbReference type="HOGENOM" id="CLU_086262_0_0_2"/>
<evidence type="ECO:0000313" key="3">
    <source>
        <dbReference type="EMBL" id="ACL11351.1"/>
    </source>
</evidence>
<feature type="domain" description="Glutamine amidotransferase type-2" evidence="2">
    <location>
        <begin position="2"/>
        <end position="279"/>
    </location>
</feature>
<dbReference type="PANTHER" id="PTHR42824">
    <property type="entry name" value="GLUTAMINE AMIDOTRANSFERASE"/>
    <property type="match status" value="1"/>
</dbReference>
<dbReference type="EMBL" id="CP001140">
    <property type="protein sequence ID" value="ACL11351.1"/>
    <property type="molecule type" value="Genomic_DNA"/>
</dbReference>
<dbReference type="Gene3D" id="3.60.20.10">
    <property type="entry name" value="Glutamine Phosphoribosylpyrophosphate, subunit 1, domain 1"/>
    <property type="match status" value="1"/>
</dbReference>
<dbReference type="PROSITE" id="PS51278">
    <property type="entry name" value="GATASE_TYPE_2"/>
    <property type="match status" value="1"/>
</dbReference>
<dbReference type="STRING" id="490899.DKAM_1025"/>
<dbReference type="InterPro" id="IPR029055">
    <property type="entry name" value="Ntn_hydrolases_N"/>
</dbReference>
<dbReference type="SUPFAM" id="SSF56235">
    <property type="entry name" value="N-terminal nucleophile aminohydrolases (Ntn hydrolases)"/>
    <property type="match status" value="1"/>
</dbReference>
<gene>
    <name evidence="3" type="ordered locus">DKAM_1025</name>
</gene>
<dbReference type="KEGG" id="dka:DKAM_1025"/>
<dbReference type="PANTHER" id="PTHR42824:SF1">
    <property type="entry name" value="GLUTAMINE AMIDOTRANSFERASE YAFJ-RELATED"/>
    <property type="match status" value="1"/>
</dbReference>
<dbReference type="GO" id="GO:0016740">
    <property type="term" value="F:transferase activity"/>
    <property type="evidence" value="ECO:0007669"/>
    <property type="project" value="UniProtKB-KW"/>
</dbReference>
<dbReference type="InterPro" id="IPR017932">
    <property type="entry name" value="GATase_2_dom"/>
</dbReference>
<name>B8D5H0_DESA1</name>
<organism evidence="3 4">
    <name type="scientific">Desulfurococcus amylolyticus (strain DSM 18924 / JCM 16383 / VKM B-2413 / 1221n)</name>
    <name type="common">Desulfurococcus kamchatkensis</name>
    <dbReference type="NCBI Taxonomy" id="490899"/>
    <lineage>
        <taxon>Archaea</taxon>
        <taxon>Thermoproteota</taxon>
        <taxon>Thermoprotei</taxon>
        <taxon>Desulfurococcales</taxon>
        <taxon>Desulfurococcaceae</taxon>
        <taxon>Desulfurococcus</taxon>
    </lineage>
</organism>
<keyword evidence="1 3" id="KW-0315">Glutamine amidotransferase</keyword>
<accession>B8D5H0</accession>
<reference evidence="3 4" key="1">
    <citation type="journal article" date="2009" name="J. Bacteriol.">
        <title>Complete genome sequence of the anaerobic, protein-degrading hyperthermophilic crenarchaeon Desulfurococcus kamchatkensis.</title>
        <authorList>
            <person name="Ravin N.V."/>
            <person name="Mardanov A.V."/>
            <person name="Beletsky A.V."/>
            <person name="Kublanov I.V."/>
            <person name="Kolganova T.V."/>
            <person name="Lebedinsky A.V."/>
            <person name="Chernyh N.A."/>
            <person name="Bonch-Osmolovskaya E.A."/>
            <person name="Skryabin K.G."/>
        </authorList>
    </citation>
    <scope>NUCLEOTIDE SEQUENCE [LARGE SCALE GENOMIC DNA]</scope>
    <source>
        <strain evidence="4">DSM 18924 / JCM 16383 / VKM B-2413 / 1221n</strain>
    </source>
</reference>